<evidence type="ECO:0000313" key="1">
    <source>
        <dbReference type="EMBL" id="MFC7152859.1"/>
    </source>
</evidence>
<name>A0ABW2FKW2_9BACL</name>
<comment type="caution">
    <text evidence="1">The sequence shown here is derived from an EMBL/GenBank/DDBJ whole genome shotgun (WGS) entry which is preliminary data.</text>
</comment>
<evidence type="ECO:0000313" key="2">
    <source>
        <dbReference type="Proteomes" id="UP001596378"/>
    </source>
</evidence>
<gene>
    <name evidence="1" type="ORF">ACFQMJ_30340</name>
</gene>
<proteinExistence type="predicted"/>
<dbReference type="Proteomes" id="UP001596378">
    <property type="component" value="Unassembled WGS sequence"/>
</dbReference>
<dbReference type="EMBL" id="JBHTAI010000026">
    <property type="protein sequence ID" value="MFC7152859.1"/>
    <property type="molecule type" value="Genomic_DNA"/>
</dbReference>
<organism evidence="1 2">
    <name type="scientific">Cohnella cellulosilytica</name>
    <dbReference type="NCBI Taxonomy" id="986710"/>
    <lineage>
        <taxon>Bacteria</taxon>
        <taxon>Bacillati</taxon>
        <taxon>Bacillota</taxon>
        <taxon>Bacilli</taxon>
        <taxon>Bacillales</taxon>
        <taxon>Paenibacillaceae</taxon>
        <taxon>Cohnella</taxon>
    </lineage>
</organism>
<sequence>MRRTLEPRILNGLLLLLYMGAIAAANLLTPDKPISESENRVLEQRPRLSGHALLTGRFMSDYERYATDQFAFRDAWAGLKTDAERALGKKESNGVFLGKDGYLLERYTSPSEAELSARIRALRMWDQAAPRLNKVVMLAPTAASLMADKLPAFAPVDDERADLERIRRQLPRDMRFVDVYAALDAKREQSLYYKTDHHWTTQGAYYAYRALCEQLELVPLDEAAYDIRQATDEFYGSLYSKSGFRRLRPDRIDLYWPKKSGKLQVTYVDEGRMTDSLYEPDRLDDKDKYAVFLNGNHAWVRIAGDGPAGKNLLVVKDSYANSLLPFLTSHYGEIDVVDLRYFDQSLLELTENRNFQDMLILYNIRTFFEDPSILNLAEEST</sequence>
<accession>A0ABW2FKW2</accession>
<dbReference type="Pfam" id="PF14286">
    <property type="entry name" value="DHHW"/>
    <property type="match status" value="1"/>
</dbReference>
<reference evidence="2" key="1">
    <citation type="journal article" date="2019" name="Int. J. Syst. Evol. Microbiol.">
        <title>The Global Catalogue of Microorganisms (GCM) 10K type strain sequencing project: providing services to taxonomists for standard genome sequencing and annotation.</title>
        <authorList>
            <consortium name="The Broad Institute Genomics Platform"/>
            <consortium name="The Broad Institute Genome Sequencing Center for Infectious Disease"/>
            <person name="Wu L."/>
            <person name="Ma J."/>
        </authorList>
    </citation>
    <scope>NUCLEOTIDE SEQUENCE [LARGE SCALE GENOMIC DNA]</scope>
    <source>
        <strain evidence="2">KCTC 12907</strain>
    </source>
</reference>
<dbReference type="InterPro" id="IPR025945">
    <property type="entry name" value="DHHW"/>
</dbReference>
<keyword evidence="2" id="KW-1185">Reference proteome</keyword>
<protein>
    <submittedName>
        <fullName evidence="1">DHHW family protein</fullName>
    </submittedName>
</protein>
<dbReference type="RefSeq" id="WP_378050998.1">
    <property type="nucleotide sequence ID" value="NZ_JBHMDN010000031.1"/>
</dbReference>